<dbReference type="Proteomes" id="UP000265703">
    <property type="component" value="Unassembled WGS sequence"/>
</dbReference>
<proteinExistence type="predicted"/>
<reference evidence="1 2" key="1">
    <citation type="submission" date="2018-06" db="EMBL/GenBank/DDBJ databases">
        <title>Comparative genomics reveals the genomic features of Rhizophagus irregularis, R. cerebriforme, R. diaphanum and Gigaspora rosea, and their symbiotic lifestyle signature.</title>
        <authorList>
            <person name="Morin E."/>
            <person name="San Clemente H."/>
            <person name="Chen E.C.H."/>
            <person name="De La Providencia I."/>
            <person name="Hainaut M."/>
            <person name="Kuo A."/>
            <person name="Kohler A."/>
            <person name="Murat C."/>
            <person name="Tang N."/>
            <person name="Roy S."/>
            <person name="Loubradou J."/>
            <person name="Henrissat B."/>
            <person name="Grigoriev I.V."/>
            <person name="Corradi N."/>
            <person name="Roux C."/>
            <person name="Martin F.M."/>
        </authorList>
    </citation>
    <scope>NUCLEOTIDE SEQUENCE [LARGE SCALE GENOMIC DNA]</scope>
    <source>
        <strain evidence="1 2">DAOM 227022</strain>
    </source>
</reference>
<organism evidence="1 2">
    <name type="scientific">Glomus cerebriforme</name>
    <dbReference type="NCBI Taxonomy" id="658196"/>
    <lineage>
        <taxon>Eukaryota</taxon>
        <taxon>Fungi</taxon>
        <taxon>Fungi incertae sedis</taxon>
        <taxon>Mucoromycota</taxon>
        <taxon>Glomeromycotina</taxon>
        <taxon>Glomeromycetes</taxon>
        <taxon>Glomerales</taxon>
        <taxon>Glomeraceae</taxon>
        <taxon>Glomus</taxon>
    </lineage>
</organism>
<accession>A0A397S9G3</accession>
<sequence>MSFTSHIIKSIVNFIVHQFNIEALSFNESLISKNLIEFEEIIYSQAINLKYLKIGRKFKNFMRILKVLRNCINLELLEFENEKIIMGNYTEDYMQGVEIWDFCNYDLEENNCEKINEIGEISIIKDFDFNQLKIKLTYLLCELPLKDFLLFIKLLEVLKELEHLKLKLKLSSIINDNYIVTFANSLSNSLQKLGLDIYNDDEGNDLISYFLVKLLENLNCNNLFKIDFYNNQMISNNNLRLILQFALNRNGFVNYGGDDDGKFKLFKYVEKNFTEDFDHDLLQKG</sequence>
<gene>
    <name evidence="1" type="ORF">C1645_836996</name>
</gene>
<protein>
    <submittedName>
        <fullName evidence="1">Uncharacterized protein</fullName>
    </submittedName>
</protein>
<keyword evidence="2" id="KW-1185">Reference proteome</keyword>
<name>A0A397S9G3_9GLOM</name>
<dbReference type="EMBL" id="QKYT01000795">
    <property type="protein sequence ID" value="RIA81449.1"/>
    <property type="molecule type" value="Genomic_DNA"/>
</dbReference>
<dbReference type="OrthoDB" id="2452764at2759"/>
<evidence type="ECO:0000313" key="1">
    <source>
        <dbReference type="EMBL" id="RIA81449.1"/>
    </source>
</evidence>
<evidence type="ECO:0000313" key="2">
    <source>
        <dbReference type="Proteomes" id="UP000265703"/>
    </source>
</evidence>
<comment type="caution">
    <text evidence="1">The sequence shown here is derived from an EMBL/GenBank/DDBJ whole genome shotgun (WGS) entry which is preliminary data.</text>
</comment>
<dbReference type="AlphaFoldDB" id="A0A397S9G3"/>